<keyword evidence="2" id="KW-0378">Hydrolase</keyword>
<dbReference type="FunCoup" id="A0A1Y1UST4">
    <property type="interactions" value="60"/>
</dbReference>
<dbReference type="InParanoid" id="A0A1Y1UST4"/>
<feature type="domain" description="Thioesterase" evidence="3">
    <location>
        <begin position="53"/>
        <end position="131"/>
    </location>
</feature>
<accession>A0A1Y1UST4</accession>
<organism evidence="4 5">
    <name type="scientific">Kockovaella imperatae</name>
    <dbReference type="NCBI Taxonomy" id="4999"/>
    <lineage>
        <taxon>Eukaryota</taxon>
        <taxon>Fungi</taxon>
        <taxon>Dikarya</taxon>
        <taxon>Basidiomycota</taxon>
        <taxon>Agaricomycotina</taxon>
        <taxon>Tremellomycetes</taxon>
        <taxon>Tremellales</taxon>
        <taxon>Cuniculitremaceae</taxon>
        <taxon>Kockovaella</taxon>
    </lineage>
</organism>
<dbReference type="InterPro" id="IPR006683">
    <property type="entry name" value="Thioestr_dom"/>
</dbReference>
<evidence type="ECO:0000313" key="5">
    <source>
        <dbReference type="Proteomes" id="UP000193218"/>
    </source>
</evidence>
<dbReference type="InterPro" id="IPR039298">
    <property type="entry name" value="ACOT13"/>
</dbReference>
<dbReference type="Pfam" id="PF03061">
    <property type="entry name" value="4HBT"/>
    <property type="match status" value="1"/>
</dbReference>
<dbReference type="PANTHER" id="PTHR21660:SF1">
    <property type="entry name" value="ACYL-COENZYME A THIOESTERASE 13"/>
    <property type="match status" value="1"/>
</dbReference>
<dbReference type="STRING" id="4999.A0A1Y1UST4"/>
<dbReference type="Gene3D" id="3.10.129.10">
    <property type="entry name" value="Hotdog Thioesterase"/>
    <property type="match status" value="1"/>
</dbReference>
<evidence type="ECO:0000313" key="4">
    <source>
        <dbReference type="EMBL" id="ORX41012.1"/>
    </source>
</evidence>
<dbReference type="NCBIfam" id="TIGR00369">
    <property type="entry name" value="unchar_dom_1"/>
    <property type="match status" value="1"/>
</dbReference>
<comment type="similarity">
    <text evidence="1">Belongs to the thioesterase PaaI family.</text>
</comment>
<dbReference type="SUPFAM" id="SSF54637">
    <property type="entry name" value="Thioesterase/thiol ester dehydrase-isomerase"/>
    <property type="match status" value="1"/>
</dbReference>
<proteinExistence type="inferred from homology"/>
<gene>
    <name evidence="4" type="ORF">BD324DRAFT_612882</name>
</gene>
<dbReference type="InterPro" id="IPR003736">
    <property type="entry name" value="PAAI_dom"/>
</dbReference>
<dbReference type="EMBL" id="NBSH01000001">
    <property type="protein sequence ID" value="ORX41012.1"/>
    <property type="molecule type" value="Genomic_DNA"/>
</dbReference>
<keyword evidence="5" id="KW-1185">Reference proteome</keyword>
<protein>
    <submittedName>
        <fullName evidence="4">Thioesterase/thiol ester dehydrase-isomerase</fullName>
    </submittedName>
</protein>
<dbReference type="GeneID" id="33556261"/>
<keyword evidence="4" id="KW-0413">Isomerase</keyword>
<dbReference type="CDD" id="cd03443">
    <property type="entry name" value="PaaI_thioesterase"/>
    <property type="match status" value="1"/>
</dbReference>
<dbReference type="InterPro" id="IPR029069">
    <property type="entry name" value="HotDog_dom_sf"/>
</dbReference>
<sequence>MAACLAFVQKSWAATIAKGGHDCNVLSSLTFIHARPGHLRASLKIDQIHVNNHNTIHGGVILALTDTLTSLAISTMGYHPTGVSVNASTEFVRPGGRSGDELIGVGEVVKLGKSLAYTRITFYDPQGRVVAFGSHTKHLGAATAVVKFSSDGEREEPVRSAKL</sequence>
<comment type="caution">
    <text evidence="4">The sequence shown here is derived from an EMBL/GenBank/DDBJ whole genome shotgun (WGS) entry which is preliminary data.</text>
</comment>
<dbReference type="GO" id="GO:0016853">
    <property type="term" value="F:isomerase activity"/>
    <property type="evidence" value="ECO:0007669"/>
    <property type="project" value="UniProtKB-KW"/>
</dbReference>
<evidence type="ECO:0000256" key="2">
    <source>
        <dbReference type="ARBA" id="ARBA00022801"/>
    </source>
</evidence>
<dbReference type="Proteomes" id="UP000193218">
    <property type="component" value="Unassembled WGS sequence"/>
</dbReference>
<name>A0A1Y1UST4_9TREE</name>
<reference evidence="4 5" key="1">
    <citation type="submission" date="2017-03" db="EMBL/GenBank/DDBJ databases">
        <title>Widespread Adenine N6-methylation of Active Genes in Fungi.</title>
        <authorList>
            <consortium name="DOE Joint Genome Institute"/>
            <person name="Mondo S.J."/>
            <person name="Dannebaum R.O."/>
            <person name="Kuo R.C."/>
            <person name="Louie K.B."/>
            <person name="Bewick A.J."/>
            <person name="Labutti K."/>
            <person name="Haridas S."/>
            <person name="Kuo A."/>
            <person name="Salamov A."/>
            <person name="Ahrendt S.R."/>
            <person name="Lau R."/>
            <person name="Bowen B.P."/>
            <person name="Lipzen A."/>
            <person name="Sullivan W."/>
            <person name="Andreopoulos W.B."/>
            <person name="Clum A."/>
            <person name="Lindquist E."/>
            <person name="Daum C."/>
            <person name="Northen T.R."/>
            <person name="Ramamoorthy G."/>
            <person name="Schmitz R.J."/>
            <person name="Gryganskyi A."/>
            <person name="Culley D."/>
            <person name="Magnuson J."/>
            <person name="James T.Y."/>
            <person name="O'Malley M.A."/>
            <person name="Stajich J.E."/>
            <person name="Spatafora J.W."/>
            <person name="Visel A."/>
            <person name="Grigoriev I.V."/>
        </authorList>
    </citation>
    <scope>NUCLEOTIDE SEQUENCE [LARGE SCALE GENOMIC DNA]</scope>
    <source>
        <strain evidence="4 5">NRRL Y-17943</strain>
    </source>
</reference>
<dbReference type="RefSeq" id="XP_021874691.1">
    <property type="nucleotide sequence ID" value="XM_022014453.1"/>
</dbReference>
<dbReference type="PANTHER" id="PTHR21660">
    <property type="entry name" value="THIOESTERASE SUPERFAMILY MEMBER-RELATED"/>
    <property type="match status" value="1"/>
</dbReference>
<dbReference type="AlphaFoldDB" id="A0A1Y1UST4"/>
<evidence type="ECO:0000256" key="1">
    <source>
        <dbReference type="ARBA" id="ARBA00008324"/>
    </source>
</evidence>
<evidence type="ECO:0000259" key="3">
    <source>
        <dbReference type="Pfam" id="PF03061"/>
    </source>
</evidence>
<dbReference type="OrthoDB" id="46529at2759"/>
<dbReference type="GO" id="GO:0047617">
    <property type="term" value="F:fatty acyl-CoA hydrolase activity"/>
    <property type="evidence" value="ECO:0007669"/>
    <property type="project" value="InterPro"/>
</dbReference>